<dbReference type="InterPro" id="IPR054708">
    <property type="entry name" value="MTPAP-like_central"/>
</dbReference>
<dbReference type="SUPFAM" id="SSF81301">
    <property type="entry name" value="Nucleotidyltransferase"/>
    <property type="match status" value="2"/>
</dbReference>
<dbReference type="Gene3D" id="1.10.1410.10">
    <property type="match status" value="2"/>
</dbReference>
<dbReference type="GeneID" id="111119395"/>
<evidence type="ECO:0000256" key="1">
    <source>
        <dbReference type="ARBA" id="ARBA00001936"/>
    </source>
</evidence>
<evidence type="ECO:0000313" key="10">
    <source>
        <dbReference type="RefSeq" id="XP_022315223.1"/>
    </source>
</evidence>
<dbReference type="SUPFAM" id="SSF57756">
    <property type="entry name" value="Retrovirus zinc finger-like domains"/>
    <property type="match status" value="2"/>
</dbReference>
<dbReference type="OrthoDB" id="407432at2759"/>
<reference evidence="10" key="1">
    <citation type="submission" date="2025-08" db="UniProtKB">
        <authorList>
            <consortium name="RefSeq"/>
        </authorList>
    </citation>
    <scope>IDENTIFICATION</scope>
    <source>
        <tissue evidence="10">Whole sample</tissue>
    </source>
</reference>
<dbReference type="InterPro" id="IPR002058">
    <property type="entry name" value="PAP_assoc"/>
</dbReference>
<feature type="compositionally biased region" description="Basic and acidic residues" evidence="7">
    <location>
        <begin position="178"/>
        <end position="205"/>
    </location>
</feature>
<feature type="domain" description="CCHC-type" evidence="8">
    <location>
        <begin position="1217"/>
        <end position="1231"/>
    </location>
</feature>
<feature type="compositionally biased region" description="Polar residues" evidence="7">
    <location>
        <begin position="1309"/>
        <end position="1324"/>
    </location>
</feature>
<dbReference type="GO" id="GO:0008270">
    <property type="term" value="F:zinc ion binding"/>
    <property type="evidence" value="ECO:0007669"/>
    <property type="project" value="UniProtKB-KW"/>
</dbReference>
<keyword evidence="6" id="KW-0862">Zinc</keyword>
<evidence type="ECO:0000256" key="7">
    <source>
        <dbReference type="SAM" id="MobiDB-lite"/>
    </source>
</evidence>
<feature type="compositionally biased region" description="Basic and acidic residues" evidence="7">
    <location>
        <begin position="1239"/>
        <end position="1259"/>
    </location>
</feature>
<feature type="compositionally biased region" description="Polar residues" evidence="7">
    <location>
        <begin position="1291"/>
        <end position="1301"/>
    </location>
</feature>
<dbReference type="InterPro" id="IPR013087">
    <property type="entry name" value="Znf_C2H2_type"/>
</dbReference>
<dbReference type="KEGG" id="cvn:111119395"/>
<feature type="region of interest" description="Disordered" evidence="7">
    <location>
        <begin position="31"/>
        <end position="112"/>
    </location>
</feature>
<name>A0A8B8CHD2_CRAVI</name>
<dbReference type="RefSeq" id="XP_022315223.1">
    <property type="nucleotide sequence ID" value="XM_022459515.1"/>
</dbReference>
<dbReference type="Pfam" id="PF19088">
    <property type="entry name" value="TUTase"/>
    <property type="match status" value="1"/>
</dbReference>
<dbReference type="PROSITE" id="PS00028">
    <property type="entry name" value="ZINC_FINGER_C2H2_1"/>
    <property type="match status" value="1"/>
</dbReference>
<feature type="compositionally biased region" description="Basic residues" evidence="7">
    <location>
        <begin position="166"/>
        <end position="177"/>
    </location>
</feature>
<feature type="region of interest" description="Disordered" evidence="7">
    <location>
        <begin position="166"/>
        <end position="205"/>
    </location>
</feature>
<dbReference type="PANTHER" id="PTHR12271:SF66">
    <property type="entry name" value="TERMINAL URIDYLYLTRANSFERASE TAILOR"/>
    <property type="match status" value="1"/>
</dbReference>
<feature type="compositionally biased region" description="Basic and acidic residues" evidence="7">
    <location>
        <begin position="1422"/>
        <end position="1433"/>
    </location>
</feature>
<dbReference type="InterPro" id="IPR043519">
    <property type="entry name" value="NT_sf"/>
</dbReference>
<comment type="cofactor">
    <cofactor evidence="1">
        <name>Mn(2+)</name>
        <dbReference type="ChEBI" id="CHEBI:29035"/>
    </cofactor>
</comment>
<dbReference type="PANTHER" id="PTHR12271">
    <property type="entry name" value="POLY A POLYMERASE CID PAP -RELATED"/>
    <property type="match status" value="1"/>
</dbReference>
<dbReference type="Pfam" id="PF03828">
    <property type="entry name" value="PAP_assoc"/>
    <property type="match status" value="2"/>
</dbReference>
<dbReference type="CDD" id="cd05402">
    <property type="entry name" value="NT_PAP_TUTase"/>
    <property type="match status" value="2"/>
</dbReference>
<evidence type="ECO:0000259" key="8">
    <source>
        <dbReference type="PROSITE" id="PS50158"/>
    </source>
</evidence>
<evidence type="ECO:0000313" key="9">
    <source>
        <dbReference type="Proteomes" id="UP000694844"/>
    </source>
</evidence>
<organism evidence="9 10">
    <name type="scientific">Crassostrea virginica</name>
    <name type="common">Eastern oyster</name>
    <dbReference type="NCBI Taxonomy" id="6565"/>
    <lineage>
        <taxon>Eukaryota</taxon>
        <taxon>Metazoa</taxon>
        <taxon>Spiralia</taxon>
        <taxon>Lophotrochozoa</taxon>
        <taxon>Mollusca</taxon>
        <taxon>Bivalvia</taxon>
        <taxon>Autobranchia</taxon>
        <taxon>Pteriomorphia</taxon>
        <taxon>Ostreida</taxon>
        <taxon>Ostreoidea</taxon>
        <taxon>Ostreidae</taxon>
        <taxon>Crassostrea</taxon>
    </lineage>
</organism>
<feature type="compositionally biased region" description="Polar residues" evidence="7">
    <location>
        <begin position="1405"/>
        <end position="1421"/>
    </location>
</feature>
<gene>
    <name evidence="10" type="primary">LOC111119395</name>
</gene>
<feature type="compositionally biased region" description="Polar residues" evidence="7">
    <location>
        <begin position="1260"/>
        <end position="1283"/>
    </location>
</feature>
<evidence type="ECO:0000256" key="2">
    <source>
        <dbReference type="ARBA" id="ARBA00001946"/>
    </source>
</evidence>
<dbReference type="GO" id="GO:0050265">
    <property type="term" value="F:RNA uridylyltransferase activity"/>
    <property type="evidence" value="ECO:0007669"/>
    <property type="project" value="TreeGrafter"/>
</dbReference>
<keyword evidence="5" id="KW-0460">Magnesium</keyword>
<feature type="compositionally biased region" description="Basic and acidic residues" evidence="7">
    <location>
        <begin position="37"/>
        <end position="46"/>
    </location>
</feature>
<keyword evidence="6" id="KW-0863">Zinc-finger</keyword>
<feature type="region of interest" description="Disordered" evidence="7">
    <location>
        <begin position="636"/>
        <end position="668"/>
    </location>
</feature>
<dbReference type="InterPro" id="IPR036875">
    <property type="entry name" value="Znf_CCHC_sf"/>
</dbReference>
<dbReference type="Proteomes" id="UP000694844">
    <property type="component" value="Chromosome 2"/>
</dbReference>
<dbReference type="PROSITE" id="PS50158">
    <property type="entry name" value="ZF_CCHC"/>
    <property type="match status" value="2"/>
</dbReference>
<dbReference type="Pfam" id="PF22600">
    <property type="entry name" value="MTPAP-like_central"/>
    <property type="match status" value="1"/>
</dbReference>
<evidence type="ECO:0000256" key="5">
    <source>
        <dbReference type="ARBA" id="ARBA00022842"/>
    </source>
</evidence>
<dbReference type="GO" id="GO:0003676">
    <property type="term" value="F:nucleic acid binding"/>
    <property type="evidence" value="ECO:0007669"/>
    <property type="project" value="InterPro"/>
</dbReference>
<comment type="cofactor">
    <cofactor evidence="2">
        <name>Mg(2+)</name>
        <dbReference type="ChEBI" id="CHEBI:18420"/>
    </cofactor>
</comment>
<dbReference type="InterPro" id="IPR001878">
    <property type="entry name" value="Znf_CCHC"/>
</dbReference>
<dbReference type="GO" id="GO:0031123">
    <property type="term" value="P:RNA 3'-end processing"/>
    <property type="evidence" value="ECO:0007669"/>
    <property type="project" value="TreeGrafter"/>
</dbReference>
<evidence type="ECO:0000256" key="4">
    <source>
        <dbReference type="ARBA" id="ARBA00022723"/>
    </source>
</evidence>
<keyword evidence="9" id="KW-1185">Reference proteome</keyword>
<dbReference type="Gene3D" id="3.30.460.10">
    <property type="entry name" value="Beta Polymerase, domain 2"/>
    <property type="match status" value="2"/>
</dbReference>
<accession>A0A8B8CHD2</accession>
<evidence type="ECO:0000256" key="3">
    <source>
        <dbReference type="ARBA" id="ARBA00022679"/>
    </source>
</evidence>
<keyword evidence="3" id="KW-0808">Transferase</keyword>
<protein>
    <submittedName>
        <fullName evidence="10">Terminal uridylyltransferase 4-like isoform X1</fullName>
    </submittedName>
</protein>
<feature type="compositionally biased region" description="Basic and acidic residues" evidence="7">
    <location>
        <begin position="636"/>
        <end position="657"/>
    </location>
</feature>
<sequence length="1508" mass="172881">MAEKAENRENLTVGEIENDIKKILNIGSGVKYGLSTKNEKENRRTESSSQFSLTENPVVDLTNESRKGPLINDGKNGAPNEYAYPASGDKVEDNKRKTKKKKASSDSAEEEDENAIYLSALEKDHIYPLKNKSKKNVDPFFFCRLCNMHLAKKDIDLHREDEDHIYKRKKNSKKEKRSKNSQEKPKEVKKEAQTEHKQAAETEKKRISKLPLKSLQEMDEKTSFEDLCCVLEKEKIFPLRKKSIRFPKAKFFCRLCDYHMDAVEDCKKHCRDNRHKRRKEVSNFESKLKNIPSPLPSHLAALDDLVERIFSENGLSEEDVRYREEVTRELEAKLTKDEQLKDVKLVLYGSSLSSVGTIESDVNIDLVVPHKANHAKALMQAFKIIKTLEEFKDVQSHFSSKVPCVMFTERGRGLSCQLTIGSDLAQETNKLLLMYTKCDPRFRKLAVAFRYWAKICRVDCQMEGTVPAFCFVIMTVYFLQQCSPPVLPVLETYKDDKQTPSKKLPTPKHLDVDLVSTQSGMWHSKNTESVGSLWLKMLEFYSLDFDHSVNIICIRQQKVLPRAEKKWNTKRLAIEDPFYPKRNAARSVQSFELFEYIWDCIRISYLYFGLPSNFGSFSETDQSEFLERMSKKAVKNDKSRIKEERPESLEVSDHAEDSENISEGGKREKVNSIRELSDCNETGTRGQASCKQACSDKAASPECDVGTKMCSSLDCKAGSKEDNQCTDVKSSTAGSSMSQEISQSSSIEELAKGIVDNVVKTALSVFQSQSMESQHDAVNADSGKTIENKCDEVNHGSDLVQMEKDDSSMGIQEKNLEYNYVFSLDTLSDGKGPKVLCVICEKEGHLKMNCPEDTLPELHPLPAMTKEHLMILTDVLNNVPMDFAPSWDEVREREAIRRELEQFIQELYPTARLELFGSSNNGFGFRHSDLDLCMTFSDLPVPENLDYVDCIERVTKKLKTHKGLYNVFPITTAKVPIIKFRHRRSQLEGDISLYNLLALHNTRMINLYSTMDIRVKVLGYAIKVFAKICEIGDASRGSLSSYAYILMLIYYLQQCKPPVLPVLQELHLDEKPERMVEGWNAWHFDDPATLPKLWEDFGKNKASAGELWTGLFRFYTEEFKMDEHVVCIRQHETLTRFEKLWNGKCIAIEDPFDLNHNLGGGLSRKMHQYIVKALVHGRSLYCTPVRIIPAKFSSPADYFFDKDKLTLGGSPPNDRGCRVCLKIGHIAKECPVVLNRKERDVRERERRQMEAKKQEEREYINQQRDLSHGRNTQQREFPHNQNSHQREHPHNQNSHQGNNVQRGYRRSNSESQDYAPNTRQSLQRQPLPHQYPPMPGFIIPQRDNRSIPNNLPSPQHLFQAYSRPQGGMNITGPPSRQQLNRMPRQDAPFNMSRSPMPRHPDPRMHQNQNHGPYTQVSSASNDLHEHSGTQEHMMHHHPNQSPPNNQNSPVEEVSMLGLPPTNNSNLFYYLPNAVGQHLFYNPFHQGTQLLQGQFPGFQQVVSPPQVGL</sequence>
<evidence type="ECO:0000256" key="6">
    <source>
        <dbReference type="PROSITE-ProRule" id="PRU00047"/>
    </source>
</evidence>
<dbReference type="InterPro" id="IPR045100">
    <property type="entry name" value="TUT4/7_NTP_transf"/>
</dbReference>
<feature type="domain" description="CCHC-type" evidence="8">
    <location>
        <begin position="837"/>
        <end position="852"/>
    </location>
</feature>
<dbReference type="SMART" id="SM00343">
    <property type="entry name" value="ZnF_C2HC"/>
    <property type="match status" value="2"/>
</dbReference>
<proteinExistence type="predicted"/>
<feature type="region of interest" description="Disordered" evidence="7">
    <location>
        <begin position="1239"/>
        <end position="1454"/>
    </location>
</feature>
<dbReference type="SUPFAM" id="SSF81631">
    <property type="entry name" value="PAP/OAS1 substrate-binding domain"/>
    <property type="match status" value="2"/>
</dbReference>
<keyword evidence="4" id="KW-0479">Metal-binding</keyword>